<dbReference type="OrthoDB" id="9795206at2"/>
<dbReference type="InterPro" id="IPR000182">
    <property type="entry name" value="GNAT_dom"/>
</dbReference>
<evidence type="ECO:0000313" key="3">
    <source>
        <dbReference type="Proteomes" id="UP000318521"/>
    </source>
</evidence>
<dbReference type="EMBL" id="VLXZ01000002">
    <property type="protein sequence ID" value="TSB47976.1"/>
    <property type="molecule type" value="Genomic_DNA"/>
</dbReference>
<dbReference type="Gene3D" id="3.40.630.30">
    <property type="match status" value="1"/>
</dbReference>
<gene>
    <name evidence="2" type="ORF">FN960_05170</name>
</gene>
<dbReference type="AlphaFoldDB" id="A0A554A2V7"/>
<sequence>MNELSNRVYLRKLEPTDLLSLHQALDDEEILYMTGTRRTFTFEQVQQFYKKCVEDDTRHDFAICLTENDRLIGDLAIMNIETEDHKAAFRIALYRTDLTGKGYGTEAVKQAIEFAFDELGLNRLQLEVYSHNPRGYHAYKKAGFIEEGRLRQTLYMNGQYSDEIIMSVLREDYEARRG</sequence>
<dbReference type="Pfam" id="PF13302">
    <property type="entry name" value="Acetyltransf_3"/>
    <property type="match status" value="1"/>
</dbReference>
<dbReference type="GO" id="GO:0016747">
    <property type="term" value="F:acyltransferase activity, transferring groups other than amino-acyl groups"/>
    <property type="evidence" value="ECO:0007669"/>
    <property type="project" value="InterPro"/>
</dbReference>
<proteinExistence type="predicted"/>
<reference evidence="2 3" key="1">
    <citation type="submission" date="2019-07" db="EMBL/GenBank/DDBJ databases">
        <authorList>
            <person name="Park Y.J."/>
            <person name="Jeong S.E."/>
            <person name="Jung H.S."/>
        </authorList>
    </citation>
    <scope>NUCLEOTIDE SEQUENCE [LARGE SCALE GENOMIC DNA]</scope>
    <source>
        <strain evidence="3">P16(2019)</strain>
    </source>
</reference>
<comment type="caution">
    <text evidence="2">The sequence shown here is derived from an EMBL/GenBank/DDBJ whole genome shotgun (WGS) entry which is preliminary data.</text>
</comment>
<dbReference type="PANTHER" id="PTHR43415:SF3">
    <property type="entry name" value="GNAT-FAMILY ACETYLTRANSFERASE"/>
    <property type="match status" value="1"/>
</dbReference>
<organism evidence="2 3">
    <name type="scientific">Alkalicoccobacillus porphyridii</name>
    <dbReference type="NCBI Taxonomy" id="2597270"/>
    <lineage>
        <taxon>Bacteria</taxon>
        <taxon>Bacillati</taxon>
        <taxon>Bacillota</taxon>
        <taxon>Bacilli</taxon>
        <taxon>Bacillales</taxon>
        <taxon>Bacillaceae</taxon>
        <taxon>Alkalicoccobacillus</taxon>
    </lineage>
</organism>
<dbReference type="Proteomes" id="UP000318521">
    <property type="component" value="Unassembled WGS sequence"/>
</dbReference>
<name>A0A554A2V7_9BACI</name>
<dbReference type="PROSITE" id="PS51186">
    <property type="entry name" value="GNAT"/>
    <property type="match status" value="1"/>
</dbReference>
<dbReference type="PANTHER" id="PTHR43415">
    <property type="entry name" value="SPERMIDINE N(1)-ACETYLTRANSFERASE"/>
    <property type="match status" value="1"/>
</dbReference>
<evidence type="ECO:0000313" key="2">
    <source>
        <dbReference type="EMBL" id="TSB47976.1"/>
    </source>
</evidence>
<feature type="domain" description="N-acetyltransferase" evidence="1">
    <location>
        <begin position="8"/>
        <end position="171"/>
    </location>
</feature>
<dbReference type="InterPro" id="IPR016181">
    <property type="entry name" value="Acyl_CoA_acyltransferase"/>
</dbReference>
<evidence type="ECO:0000259" key="1">
    <source>
        <dbReference type="PROSITE" id="PS51186"/>
    </source>
</evidence>
<dbReference type="SUPFAM" id="SSF55729">
    <property type="entry name" value="Acyl-CoA N-acyltransferases (Nat)"/>
    <property type="match status" value="1"/>
</dbReference>
<accession>A0A554A2V7</accession>
<protein>
    <submittedName>
        <fullName evidence="2">GNAT family N-acetyltransferase</fullName>
    </submittedName>
</protein>
<keyword evidence="2" id="KW-0808">Transferase</keyword>
<keyword evidence="3" id="KW-1185">Reference proteome</keyword>